<organism evidence="3 4">
    <name type="scientific">Halomonas salipaludis</name>
    <dbReference type="NCBI Taxonomy" id="2032625"/>
    <lineage>
        <taxon>Bacteria</taxon>
        <taxon>Pseudomonadati</taxon>
        <taxon>Pseudomonadota</taxon>
        <taxon>Gammaproteobacteria</taxon>
        <taxon>Oceanospirillales</taxon>
        <taxon>Halomonadaceae</taxon>
        <taxon>Halomonas</taxon>
    </lineage>
</organism>
<protein>
    <submittedName>
        <fullName evidence="3">NADP-dependent oxidoreductase</fullName>
    </submittedName>
</protein>
<dbReference type="CDD" id="cd05288">
    <property type="entry name" value="PGDH"/>
    <property type="match status" value="1"/>
</dbReference>
<sequence length="334" mass="36160">MTILSRRFHLVDRPDGLPQADDFKLVESALDAPASGQLLVRNEWLSVDPYMRGRMNDRKTYIPAFELNQPLDGAAIGVVVESGDANFSPGDTVSHFAGWRDLALIAADSATRIDTDIAVQAYLGPLGFPGLAAYAGLLRIGNPKPGETVFVSAAAGAVGSLVAQIAKIKGCRVIGSAGSEEKLRWLREEAGVDVAINYKEVPDLTEALSAAAPDGVDIYFDNVGGAHLEAALAVANDFARFPLCGMIEQYNDTPTGPRNIYSVIEKSIRLEGLICTNYLDLWEEFQRDVGQWILDGKIKWQETVVNGLENTPTAFLDLFAGKNTGKMLVKLSHH</sequence>
<dbReference type="InterPro" id="IPR041694">
    <property type="entry name" value="ADH_N_2"/>
</dbReference>
<gene>
    <name evidence="3" type="ORF">CK498_06445</name>
</gene>
<dbReference type="EMBL" id="NSKB01000002">
    <property type="protein sequence ID" value="PAU78346.1"/>
    <property type="molecule type" value="Genomic_DNA"/>
</dbReference>
<keyword evidence="1" id="KW-0560">Oxidoreductase</keyword>
<dbReference type="RefSeq" id="WP_095620020.1">
    <property type="nucleotide sequence ID" value="NZ_NSKB01000002.1"/>
</dbReference>
<dbReference type="AlphaFoldDB" id="A0A2A2EYV5"/>
<dbReference type="Proteomes" id="UP000217771">
    <property type="component" value="Unassembled WGS sequence"/>
</dbReference>
<name>A0A2A2EYV5_9GAMM</name>
<dbReference type="OrthoDB" id="9805663at2"/>
<reference evidence="3 4" key="1">
    <citation type="submission" date="2017-08" db="EMBL/GenBank/DDBJ databases">
        <title>Halomonas alkalisoli sp. nov., isolated from saline alkaline soil.</title>
        <authorList>
            <person name="Wang D."/>
            <person name="Zhang G."/>
        </authorList>
    </citation>
    <scope>NUCLEOTIDE SEQUENCE [LARGE SCALE GENOMIC DNA]</scope>
    <source>
        <strain evidence="3 4">WRN001</strain>
    </source>
</reference>
<dbReference type="Pfam" id="PF16884">
    <property type="entry name" value="ADH_N_2"/>
    <property type="match status" value="1"/>
</dbReference>
<dbReference type="InterPro" id="IPR013149">
    <property type="entry name" value="ADH-like_C"/>
</dbReference>
<proteinExistence type="predicted"/>
<keyword evidence="4" id="KW-1185">Reference proteome</keyword>
<dbReference type="FunFam" id="3.40.50.720:FF:000121">
    <property type="entry name" value="Prostaglandin reductase 2"/>
    <property type="match status" value="1"/>
</dbReference>
<accession>A0A2A2EYV5</accession>
<dbReference type="InterPro" id="IPR045010">
    <property type="entry name" value="MDR_fam"/>
</dbReference>
<dbReference type="Pfam" id="PF00107">
    <property type="entry name" value="ADH_zinc_N"/>
    <property type="match status" value="1"/>
</dbReference>
<dbReference type="Gene3D" id="3.90.180.10">
    <property type="entry name" value="Medium-chain alcohol dehydrogenases, catalytic domain"/>
    <property type="match status" value="1"/>
</dbReference>
<dbReference type="SUPFAM" id="SSF51735">
    <property type="entry name" value="NAD(P)-binding Rossmann-fold domains"/>
    <property type="match status" value="1"/>
</dbReference>
<evidence type="ECO:0000313" key="3">
    <source>
        <dbReference type="EMBL" id="PAU78346.1"/>
    </source>
</evidence>
<dbReference type="Gene3D" id="3.40.50.720">
    <property type="entry name" value="NAD(P)-binding Rossmann-like Domain"/>
    <property type="match status" value="1"/>
</dbReference>
<dbReference type="GO" id="GO:0016628">
    <property type="term" value="F:oxidoreductase activity, acting on the CH-CH group of donors, NAD or NADP as acceptor"/>
    <property type="evidence" value="ECO:0007669"/>
    <property type="project" value="InterPro"/>
</dbReference>
<comment type="caution">
    <text evidence="3">The sequence shown here is derived from an EMBL/GenBank/DDBJ whole genome shotgun (WGS) entry which is preliminary data.</text>
</comment>
<dbReference type="InterPro" id="IPR020843">
    <property type="entry name" value="ER"/>
</dbReference>
<evidence type="ECO:0000259" key="2">
    <source>
        <dbReference type="SMART" id="SM00829"/>
    </source>
</evidence>
<dbReference type="PANTHER" id="PTHR43205">
    <property type="entry name" value="PROSTAGLANDIN REDUCTASE"/>
    <property type="match status" value="1"/>
</dbReference>
<evidence type="ECO:0000256" key="1">
    <source>
        <dbReference type="ARBA" id="ARBA00023002"/>
    </source>
</evidence>
<dbReference type="InterPro" id="IPR036291">
    <property type="entry name" value="NAD(P)-bd_dom_sf"/>
</dbReference>
<dbReference type="SMART" id="SM00829">
    <property type="entry name" value="PKS_ER"/>
    <property type="match status" value="1"/>
</dbReference>
<dbReference type="InterPro" id="IPR011032">
    <property type="entry name" value="GroES-like_sf"/>
</dbReference>
<dbReference type="SUPFAM" id="SSF50129">
    <property type="entry name" value="GroES-like"/>
    <property type="match status" value="2"/>
</dbReference>
<feature type="domain" description="Enoyl reductase (ER)" evidence="2">
    <location>
        <begin position="19"/>
        <end position="329"/>
    </location>
</feature>
<evidence type="ECO:0000313" key="4">
    <source>
        <dbReference type="Proteomes" id="UP000217771"/>
    </source>
</evidence>
<dbReference type="PANTHER" id="PTHR43205:SF7">
    <property type="entry name" value="PROSTAGLANDIN REDUCTASE 1"/>
    <property type="match status" value="1"/>
</dbReference>